<dbReference type="AlphaFoldDB" id="A0A855WW90"/>
<dbReference type="SUPFAM" id="SSF50465">
    <property type="entry name" value="EF-Tu/eEF-1alpha/eIF2-gamma C-terminal domain"/>
    <property type="match status" value="1"/>
</dbReference>
<evidence type="ECO:0000256" key="5">
    <source>
        <dbReference type="ARBA" id="ARBA00022917"/>
    </source>
</evidence>
<dbReference type="Proteomes" id="UP000250918">
    <property type="component" value="Unassembled WGS sequence"/>
</dbReference>
<keyword evidence="10" id="KW-0251">Elongation factor</keyword>
<dbReference type="Gene3D" id="1.10.10.2770">
    <property type="match status" value="1"/>
</dbReference>
<dbReference type="InterPro" id="IPR057335">
    <property type="entry name" value="Beta-barrel_SelB"/>
</dbReference>
<comment type="caution">
    <text evidence="10">The sequence shown here is derived from an EMBL/GenBank/DDBJ whole genome shotgun (WGS) entry which is preliminary data.</text>
</comment>
<dbReference type="GO" id="GO:0003723">
    <property type="term" value="F:RNA binding"/>
    <property type="evidence" value="ECO:0007669"/>
    <property type="project" value="InterPro"/>
</dbReference>
<accession>A0A855WW90</accession>
<protein>
    <recommendedName>
        <fullName evidence="2">Selenocysteine-specific elongation factor</fullName>
    </recommendedName>
    <alternativeName>
        <fullName evidence="8">SelB translation factor</fullName>
    </alternativeName>
</protein>
<dbReference type="GO" id="GO:0003746">
    <property type="term" value="F:translation elongation factor activity"/>
    <property type="evidence" value="ECO:0007669"/>
    <property type="project" value="UniProtKB-KW"/>
</dbReference>
<dbReference type="Gene3D" id="3.40.50.300">
    <property type="entry name" value="P-loop containing nucleotide triphosphate hydrolases"/>
    <property type="match status" value="1"/>
</dbReference>
<dbReference type="GO" id="GO:0005525">
    <property type="term" value="F:GTP binding"/>
    <property type="evidence" value="ECO:0007669"/>
    <property type="project" value="UniProtKB-KW"/>
</dbReference>
<dbReference type="Pfam" id="PF00009">
    <property type="entry name" value="GTP_EFTU"/>
    <property type="match status" value="1"/>
</dbReference>
<dbReference type="NCBIfam" id="TIGR00475">
    <property type="entry name" value="selB"/>
    <property type="match status" value="1"/>
</dbReference>
<dbReference type="SUPFAM" id="SSF46785">
    <property type="entry name" value="Winged helix' DNA-binding domain"/>
    <property type="match status" value="1"/>
</dbReference>
<evidence type="ECO:0000256" key="4">
    <source>
        <dbReference type="ARBA" id="ARBA00022741"/>
    </source>
</evidence>
<dbReference type="Gene3D" id="1.10.10.10">
    <property type="entry name" value="Winged helix-like DNA-binding domain superfamily/Winged helix DNA-binding domain"/>
    <property type="match status" value="1"/>
</dbReference>
<keyword evidence="3" id="KW-0963">Cytoplasm</keyword>
<dbReference type="SUPFAM" id="SSF50447">
    <property type="entry name" value="Translation proteins"/>
    <property type="match status" value="1"/>
</dbReference>
<name>A0A855WW90_9BACT</name>
<comment type="function">
    <text evidence="7">Translation factor necessary for the incorporation of selenocysteine into proteins. It probably replaces EF-Tu for the insertion of selenocysteine directed by the UGA codon. SelB binds GTP and GDP.</text>
</comment>
<dbReference type="EMBL" id="PQAP01000206">
    <property type="protein sequence ID" value="PWB68328.1"/>
    <property type="molecule type" value="Genomic_DNA"/>
</dbReference>
<evidence type="ECO:0000256" key="2">
    <source>
        <dbReference type="ARBA" id="ARBA00015953"/>
    </source>
</evidence>
<evidence type="ECO:0000256" key="3">
    <source>
        <dbReference type="ARBA" id="ARBA00022490"/>
    </source>
</evidence>
<dbReference type="Gene3D" id="2.40.30.10">
    <property type="entry name" value="Translation factors"/>
    <property type="match status" value="1"/>
</dbReference>
<dbReference type="PROSITE" id="PS00301">
    <property type="entry name" value="G_TR_1"/>
    <property type="match status" value="1"/>
</dbReference>
<evidence type="ECO:0000313" key="10">
    <source>
        <dbReference type="EMBL" id="PWB68328.1"/>
    </source>
</evidence>
<dbReference type="Pfam" id="PF25461">
    <property type="entry name" value="Beta-barrel_SelB"/>
    <property type="match status" value="1"/>
</dbReference>
<dbReference type="PRINTS" id="PR00315">
    <property type="entry name" value="ELONGATNFCT"/>
</dbReference>
<keyword evidence="5" id="KW-0648">Protein biosynthesis</keyword>
<evidence type="ECO:0000256" key="1">
    <source>
        <dbReference type="ARBA" id="ARBA00004496"/>
    </source>
</evidence>
<dbReference type="Pfam" id="PF09107">
    <property type="entry name" value="WHD_3rd_SelB"/>
    <property type="match status" value="1"/>
</dbReference>
<dbReference type="InterPro" id="IPR000795">
    <property type="entry name" value="T_Tr_GTP-bd_dom"/>
</dbReference>
<dbReference type="InterPro" id="IPR009000">
    <property type="entry name" value="Transl_B-barrel_sf"/>
</dbReference>
<dbReference type="InterPro" id="IPR050055">
    <property type="entry name" value="EF-Tu_GTPase"/>
</dbReference>
<dbReference type="PANTHER" id="PTHR43721">
    <property type="entry name" value="ELONGATION FACTOR TU-RELATED"/>
    <property type="match status" value="1"/>
</dbReference>
<evidence type="ECO:0000256" key="6">
    <source>
        <dbReference type="ARBA" id="ARBA00023134"/>
    </source>
</evidence>
<dbReference type="InterPro" id="IPR027417">
    <property type="entry name" value="P-loop_NTPase"/>
</dbReference>
<evidence type="ECO:0000256" key="7">
    <source>
        <dbReference type="ARBA" id="ARBA00025526"/>
    </source>
</evidence>
<dbReference type="GO" id="GO:0005737">
    <property type="term" value="C:cytoplasm"/>
    <property type="evidence" value="ECO:0007669"/>
    <property type="project" value="UniProtKB-SubCell"/>
</dbReference>
<dbReference type="GO" id="GO:0003924">
    <property type="term" value="F:GTPase activity"/>
    <property type="evidence" value="ECO:0007669"/>
    <property type="project" value="InterPro"/>
</dbReference>
<dbReference type="GO" id="GO:0001514">
    <property type="term" value="P:selenocysteine incorporation"/>
    <property type="evidence" value="ECO:0007669"/>
    <property type="project" value="InterPro"/>
</dbReference>
<keyword evidence="4" id="KW-0547">Nucleotide-binding</keyword>
<proteinExistence type="predicted"/>
<dbReference type="PANTHER" id="PTHR43721:SF22">
    <property type="entry name" value="ELONGATION FACTOR TU, MITOCHONDRIAL"/>
    <property type="match status" value="1"/>
</dbReference>
<dbReference type="NCBIfam" id="TIGR00231">
    <property type="entry name" value="small_GTP"/>
    <property type="match status" value="1"/>
</dbReference>
<keyword evidence="6" id="KW-0342">GTP-binding</keyword>
<dbReference type="SUPFAM" id="SSF52540">
    <property type="entry name" value="P-loop containing nucleoside triphosphate hydrolases"/>
    <property type="match status" value="1"/>
</dbReference>
<dbReference type="CDD" id="cd04171">
    <property type="entry name" value="SelB"/>
    <property type="match status" value="1"/>
</dbReference>
<dbReference type="InterPro" id="IPR004161">
    <property type="entry name" value="EFTu-like_2"/>
</dbReference>
<dbReference type="InterPro" id="IPR036390">
    <property type="entry name" value="WH_DNA-bd_sf"/>
</dbReference>
<feature type="domain" description="Tr-type G" evidence="9">
    <location>
        <begin position="1"/>
        <end position="171"/>
    </location>
</feature>
<comment type="subcellular location">
    <subcellularLocation>
        <location evidence="1">Cytoplasm</location>
    </subcellularLocation>
</comment>
<dbReference type="InterPro" id="IPR036388">
    <property type="entry name" value="WH-like_DNA-bd_sf"/>
</dbReference>
<gene>
    <name evidence="10" type="primary">selB</name>
    <name evidence="10" type="ORF">C3F09_11870</name>
</gene>
<reference evidence="10 11" key="1">
    <citation type="journal article" date="2018" name="ISME J.">
        <title>A methanotrophic archaeon couples anaerobic oxidation of methane to Fe(III) reduction.</title>
        <authorList>
            <person name="Cai C."/>
            <person name="Leu A.O."/>
            <person name="Xie G.J."/>
            <person name="Guo J."/>
            <person name="Feng Y."/>
            <person name="Zhao J.X."/>
            <person name="Tyson G.W."/>
            <person name="Yuan Z."/>
            <person name="Hu S."/>
        </authorList>
    </citation>
    <scope>NUCLEOTIDE SEQUENCE [LARGE SCALE GENOMIC DNA]</scope>
    <source>
        <strain evidence="10">FeB_12</strain>
    </source>
</reference>
<dbReference type="InterPro" id="IPR009001">
    <property type="entry name" value="Transl_elong_EF1A/Init_IF2_C"/>
</dbReference>
<dbReference type="InterPro" id="IPR031157">
    <property type="entry name" value="G_TR_CS"/>
</dbReference>
<evidence type="ECO:0000259" key="9">
    <source>
        <dbReference type="PROSITE" id="PS51722"/>
    </source>
</evidence>
<sequence length="629" mass="69613">MIVVGTAGHIDHGKSSIVKRLTGTDPDRLPEEKARGMTIDLGFAFLKTQGGEDIAFVDVPGHERFVKNMIAGAGGVDVVMLVVAADDGWMPQSQEHFEIIKLLGINSGFVVINKIDLAESDWLEVLKQDITERIKGSCLDGSPIFECSAQTGAGFDLLAAHLNQLPHTVQTRKDYGKARLYIDRSFVRPGIGGVVTGSLRGGKLSVGQTVTVWPSLKHARIRSLQTHNEDLASVSPGHRTAVSLTGIDKEDLQRGGVISDSQVLPHLRENQVFALSVELVKEAPVAIEDRRRVLVMLGTTEVEGEIRLFDRAEIKPSSQGIAFFKPEEPLYGLVGDRFIVRLPTPAVTLGGGVVLDQLPKFPRRRDLDDLSYLRTRTSGRLGELVKSELLKSPLVRETDCLVLAYYSSTEIGNEIALLVTSGGARRFKGWVFDVERMKLRAESFKHDFEAHVSDKSHVKGLLLEQIRPLLHHDLTIADVLLEYFVSEGVLQKVGDKYDLAGRGMTLKGVVKEAHDRILSELKAQPFTPPTLPTLAAGGKIYQEAIRFMIESGEVYKCGSDFLFLTESWNEIAAFIRSRLASDSRLAVSDLKDRFGITRKFAIPILEETDRIGLTRREGDFRVRGDRFEK</sequence>
<dbReference type="Pfam" id="PF03144">
    <property type="entry name" value="GTP_EFTU_D2"/>
    <property type="match status" value="1"/>
</dbReference>
<organism evidence="10 11">
    <name type="scientific">candidate division GN15 bacterium</name>
    <dbReference type="NCBI Taxonomy" id="2072418"/>
    <lineage>
        <taxon>Bacteria</taxon>
        <taxon>candidate division GN15</taxon>
    </lineage>
</organism>
<dbReference type="InterPro" id="IPR015191">
    <property type="entry name" value="SelB_WHD4"/>
</dbReference>
<evidence type="ECO:0000256" key="8">
    <source>
        <dbReference type="ARBA" id="ARBA00031615"/>
    </source>
</evidence>
<dbReference type="InterPro" id="IPR005225">
    <property type="entry name" value="Small_GTP-bd"/>
</dbReference>
<dbReference type="InterPro" id="IPR004535">
    <property type="entry name" value="Transl_elong_SelB"/>
</dbReference>
<evidence type="ECO:0000313" key="11">
    <source>
        <dbReference type="Proteomes" id="UP000250918"/>
    </source>
</evidence>
<dbReference type="PROSITE" id="PS51722">
    <property type="entry name" value="G_TR_2"/>
    <property type="match status" value="1"/>
</dbReference>